<dbReference type="AlphaFoldDB" id="A0A5C4RAS0"/>
<evidence type="ECO:0000313" key="1">
    <source>
        <dbReference type="EMBL" id="TNH40751.1"/>
    </source>
</evidence>
<comment type="caution">
    <text evidence="1">The sequence shown here is derived from an EMBL/GenBank/DDBJ whole genome shotgun (WGS) entry which is preliminary data.</text>
</comment>
<name>A0A5C4RAS0_9RHOB</name>
<gene>
    <name evidence="1" type="ORF">FHD67_03825</name>
</gene>
<dbReference type="Pfam" id="PF07845">
    <property type="entry name" value="DUF1636"/>
    <property type="match status" value="1"/>
</dbReference>
<dbReference type="EMBL" id="VDDC01000007">
    <property type="protein sequence ID" value="TNH40751.1"/>
    <property type="molecule type" value="Genomic_DNA"/>
</dbReference>
<evidence type="ECO:0000313" key="2">
    <source>
        <dbReference type="Proteomes" id="UP000304880"/>
    </source>
</evidence>
<keyword evidence="2" id="KW-1185">Reference proteome</keyword>
<accession>A0A5C4RAS0</accession>
<organism evidence="1 2">
    <name type="scientific">Paracoccus haeundaensis</name>
    <dbReference type="NCBI Taxonomy" id="225362"/>
    <lineage>
        <taxon>Bacteria</taxon>
        <taxon>Pseudomonadati</taxon>
        <taxon>Pseudomonadota</taxon>
        <taxon>Alphaproteobacteria</taxon>
        <taxon>Rhodobacterales</taxon>
        <taxon>Paracoccaceae</taxon>
        <taxon>Paracoccus</taxon>
    </lineage>
</organism>
<sequence length="136" mass="14374">MRAVLHVCTTCRGTVPDPVPDAAGTDAARTDAPGPDVPRLGARLHDLLSRTAPDGVEIRPVECLSACSQGCSVALSAPGKWSYVYGRLTLDDAADILSGARAYAGTADGIVPWRERPAVFRKQSLARIPPHTLSQE</sequence>
<dbReference type="InterPro" id="IPR036249">
    <property type="entry name" value="Thioredoxin-like_sf"/>
</dbReference>
<dbReference type="InterPro" id="IPR012863">
    <property type="entry name" value="DUF1636"/>
</dbReference>
<dbReference type="SUPFAM" id="SSF52833">
    <property type="entry name" value="Thioredoxin-like"/>
    <property type="match status" value="1"/>
</dbReference>
<proteinExistence type="predicted"/>
<reference evidence="1 2" key="1">
    <citation type="submission" date="2019-06" db="EMBL/GenBank/DDBJ databases">
        <authorList>
            <person name="Li J."/>
        </authorList>
    </citation>
    <scope>NUCLEOTIDE SEQUENCE [LARGE SCALE GENOMIC DNA]</scope>
    <source>
        <strain evidence="1 2">CGMCC 1.8012</strain>
    </source>
</reference>
<protein>
    <submittedName>
        <fullName evidence="1">DUF1636 domain-containing protein</fullName>
    </submittedName>
</protein>
<dbReference type="CDD" id="cd02980">
    <property type="entry name" value="TRX_Fd_family"/>
    <property type="match status" value="1"/>
</dbReference>
<dbReference type="Proteomes" id="UP000304880">
    <property type="component" value="Unassembled WGS sequence"/>
</dbReference>
<dbReference type="RefSeq" id="WP_139597859.1">
    <property type="nucleotide sequence ID" value="NZ_VDDC01000007.1"/>
</dbReference>